<accession>A0A3A8QNN8</accession>
<dbReference type="InterPro" id="IPR000760">
    <property type="entry name" value="Inositol_monophosphatase-like"/>
</dbReference>
<dbReference type="OrthoDB" id="9785695at2"/>
<dbReference type="Gene3D" id="3.40.190.80">
    <property type="match status" value="1"/>
</dbReference>
<organism evidence="2 3">
    <name type="scientific">Corallococcus aberystwythensis</name>
    <dbReference type="NCBI Taxonomy" id="2316722"/>
    <lineage>
        <taxon>Bacteria</taxon>
        <taxon>Pseudomonadati</taxon>
        <taxon>Myxococcota</taxon>
        <taxon>Myxococcia</taxon>
        <taxon>Myxococcales</taxon>
        <taxon>Cystobacterineae</taxon>
        <taxon>Myxococcaceae</taxon>
        <taxon>Corallococcus</taxon>
    </lineage>
</organism>
<keyword evidence="3" id="KW-1185">Reference proteome</keyword>
<keyword evidence="1" id="KW-0479">Metal-binding</keyword>
<gene>
    <name evidence="2" type="ORF">D7W81_15415</name>
</gene>
<dbReference type="SUPFAM" id="SSF56655">
    <property type="entry name" value="Carbohydrate phosphatase"/>
    <property type="match status" value="1"/>
</dbReference>
<feature type="binding site" evidence="1">
    <location>
        <position position="87"/>
    </location>
    <ligand>
        <name>Mg(2+)</name>
        <dbReference type="ChEBI" id="CHEBI:18420"/>
        <label>1</label>
        <note>catalytic</note>
    </ligand>
</feature>
<evidence type="ECO:0000313" key="2">
    <source>
        <dbReference type="EMBL" id="RKH66462.1"/>
    </source>
</evidence>
<evidence type="ECO:0000256" key="1">
    <source>
        <dbReference type="PIRSR" id="PIRSR600760-2"/>
    </source>
</evidence>
<sequence length="267" mass="28051">MNPSDGALLAVAVAAVRTAGAGMLERFEPLQRTPADRDGVVKAIHQNDAASLGLMREVLKTARPEAGWVEDELEGGLLPGGEFWVVDPVEGNVNHVHGLTEWGISATLVRDNVPVLTAVHEPVADRLYTAVRGAGVACVNGVPMRPSSKAELKAAIVTTGQAKPGETPETYRRMGQAVTAMLHAALVVRMTVPATFQLGLVAAGHIDGFWQHSDVRSGLVAGALLVSEAGGVVTDTRGRPWTLASEDFLACAPGIHREAVEVLRAIA</sequence>
<dbReference type="EMBL" id="RAWK01000082">
    <property type="protein sequence ID" value="RKH66462.1"/>
    <property type="molecule type" value="Genomic_DNA"/>
</dbReference>
<dbReference type="Proteomes" id="UP000267003">
    <property type="component" value="Unassembled WGS sequence"/>
</dbReference>
<comment type="cofactor">
    <cofactor evidence="1">
        <name>Mg(2+)</name>
        <dbReference type="ChEBI" id="CHEBI:18420"/>
    </cofactor>
</comment>
<comment type="caution">
    <text evidence="2">The sequence shown here is derived from an EMBL/GenBank/DDBJ whole genome shotgun (WGS) entry which is preliminary data.</text>
</comment>
<dbReference type="AlphaFoldDB" id="A0A3A8QNN8"/>
<reference evidence="3" key="1">
    <citation type="submission" date="2018-09" db="EMBL/GenBank/DDBJ databases">
        <authorList>
            <person name="Livingstone P.G."/>
            <person name="Whitworth D.E."/>
        </authorList>
    </citation>
    <scope>NUCLEOTIDE SEQUENCE [LARGE SCALE GENOMIC DNA]</scope>
    <source>
        <strain evidence="3">AB050A</strain>
    </source>
</reference>
<dbReference type="PANTHER" id="PTHR20854">
    <property type="entry name" value="INOSITOL MONOPHOSPHATASE"/>
    <property type="match status" value="1"/>
</dbReference>
<proteinExistence type="predicted"/>
<dbReference type="GO" id="GO:0046872">
    <property type="term" value="F:metal ion binding"/>
    <property type="evidence" value="ECO:0007669"/>
    <property type="project" value="UniProtKB-KW"/>
</dbReference>
<dbReference type="GO" id="GO:0007165">
    <property type="term" value="P:signal transduction"/>
    <property type="evidence" value="ECO:0007669"/>
    <property type="project" value="TreeGrafter"/>
</dbReference>
<dbReference type="GO" id="GO:0008934">
    <property type="term" value="F:inositol monophosphate 1-phosphatase activity"/>
    <property type="evidence" value="ECO:0007669"/>
    <property type="project" value="TreeGrafter"/>
</dbReference>
<dbReference type="PRINTS" id="PR00377">
    <property type="entry name" value="IMPHPHTASES"/>
</dbReference>
<dbReference type="PANTHER" id="PTHR20854:SF4">
    <property type="entry name" value="INOSITOL-1-MONOPHOSPHATASE-RELATED"/>
    <property type="match status" value="1"/>
</dbReference>
<protein>
    <submittedName>
        <fullName evidence="2">Inositol monophosphatase</fullName>
    </submittedName>
</protein>
<dbReference type="Gene3D" id="3.30.540.10">
    <property type="entry name" value="Fructose-1,6-Bisphosphatase, subunit A, domain 1"/>
    <property type="match status" value="1"/>
</dbReference>
<dbReference type="Pfam" id="PF00459">
    <property type="entry name" value="Inositol_P"/>
    <property type="match status" value="1"/>
</dbReference>
<evidence type="ECO:0000313" key="3">
    <source>
        <dbReference type="Proteomes" id="UP000267003"/>
    </source>
</evidence>
<dbReference type="GO" id="GO:0006020">
    <property type="term" value="P:inositol metabolic process"/>
    <property type="evidence" value="ECO:0007669"/>
    <property type="project" value="TreeGrafter"/>
</dbReference>
<name>A0A3A8QNN8_9BACT</name>
<keyword evidence="1" id="KW-0460">Magnesium</keyword>